<dbReference type="GO" id="GO:0016620">
    <property type="term" value="F:oxidoreductase activity, acting on the aldehyde or oxo group of donors, NAD or NADP as acceptor"/>
    <property type="evidence" value="ECO:0007669"/>
    <property type="project" value="InterPro"/>
</dbReference>
<comment type="similarity">
    <text evidence="1">Belongs to the aldehyde dehydrogenase family.</text>
</comment>
<evidence type="ECO:0000256" key="1">
    <source>
        <dbReference type="ARBA" id="ARBA00009986"/>
    </source>
</evidence>
<dbReference type="CDD" id="cd07078">
    <property type="entry name" value="ALDH"/>
    <property type="match status" value="1"/>
</dbReference>
<comment type="caution">
    <text evidence="4">The sequence shown here is derived from an EMBL/GenBank/DDBJ whole genome shotgun (WGS) entry which is preliminary data.</text>
</comment>
<keyword evidence="2" id="KW-0560">Oxidoreductase</keyword>
<evidence type="ECO:0000259" key="3">
    <source>
        <dbReference type="Pfam" id="PF00171"/>
    </source>
</evidence>
<dbReference type="Gene3D" id="3.40.309.10">
    <property type="entry name" value="Aldehyde Dehydrogenase, Chain A, domain 2"/>
    <property type="match status" value="1"/>
</dbReference>
<name>A0A2M8GMU7_9BACT</name>
<accession>A0A2M8GMU7</accession>
<organism evidence="4 5">
    <name type="scientific">Candidatus Roizmanbacteria bacterium CG_4_8_14_3_um_filter_36_10</name>
    <dbReference type="NCBI Taxonomy" id="1974834"/>
    <lineage>
        <taxon>Bacteria</taxon>
        <taxon>Candidatus Roizmaniibacteriota</taxon>
    </lineage>
</organism>
<dbReference type="EMBL" id="PFQK01000044">
    <property type="protein sequence ID" value="PJC81866.1"/>
    <property type="molecule type" value="Genomic_DNA"/>
</dbReference>
<dbReference type="Gene3D" id="3.40.605.10">
    <property type="entry name" value="Aldehyde Dehydrogenase, Chain A, domain 1"/>
    <property type="match status" value="1"/>
</dbReference>
<dbReference type="Pfam" id="PF00171">
    <property type="entry name" value="Aldedh"/>
    <property type="match status" value="1"/>
</dbReference>
<reference evidence="5" key="1">
    <citation type="submission" date="2017-09" db="EMBL/GenBank/DDBJ databases">
        <title>Depth-based differentiation of microbial function through sediment-hosted aquifers and enrichment of novel symbionts in the deep terrestrial subsurface.</title>
        <authorList>
            <person name="Probst A.J."/>
            <person name="Ladd B."/>
            <person name="Jarett J.K."/>
            <person name="Geller-Mcgrath D.E."/>
            <person name="Sieber C.M.K."/>
            <person name="Emerson J.B."/>
            <person name="Anantharaman K."/>
            <person name="Thomas B.C."/>
            <person name="Malmstrom R."/>
            <person name="Stieglmeier M."/>
            <person name="Klingl A."/>
            <person name="Woyke T."/>
            <person name="Ryan C.M."/>
            <person name="Banfield J.F."/>
        </authorList>
    </citation>
    <scope>NUCLEOTIDE SEQUENCE [LARGE SCALE GENOMIC DNA]</scope>
</reference>
<evidence type="ECO:0000313" key="5">
    <source>
        <dbReference type="Proteomes" id="UP000229370"/>
    </source>
</evidence>
<sequence>MKLVSTSPSRNFEVIGEVQTSTEKEIKNAVLKAKKGYRTWVRLSIKERCTLLDSFIKISKNRFEEIARLIAKETGRPIVSARANVSGGIQYLKAYVAMAEKDLAPQMVFKTDKETHRVCREPWGVVASICPWNYPFMNVAWQCGQALIAGNTIVYKNSEENPLFAKLLSEIMKQSDIPEGVFNVIYGDGATGDILVHQDINMISFTGSTQVGQYLSKVAAEKFIPIVTELGGSSPGIIFADVNITSIIDYIYDRRFKNAGQACDAVKRLIIHKSKLNEVVEKLCQVISGKKIGDALDEDTDIGPLVAKKQFDLLEEQMRDALKKGAKIKIGGHKPKNLHGAYYLPTVLTNILPSMRVWKEEVFGPVLPIVPFTTEREAISLANDTEYGLSAHVFTNDKKLFDRVASQLKAGSIAQNKVGYWDPRNPFGGYKKSGMGRIHGQFGFDDFTQIKLVSKEK</sequence>
<evidence type="ECO:0000313" key="4">
    <source>
        <dbReference type="EMBL" id="PJC81866.1"/>
    </source>
</evidence>
<dbReference type="PANTHER" id="PTHR42804:SF1">
    <property type="entry name" value="ALDEHYDE DEHYDROGENASE-RELATED"/>
    <property type="match status" value="1"/>
</dbReference>
<dbReference type="InterPro" id="IPR015590">
    <property type="entry name" value="Aldehyde_DH_dom"/>
</dbReference>
<dbReference type="InterPro" id="IPR016161">
    <property type="entry name" value="Ald_DH/histidinol_DH"/>
</dbReference>
<dbReference type="FunFam" id="3.40.309.10:FF:000009">
    <property type="entry name" value="Aldehyde dehydrogenase A"/>
    <property type="match status" value="1"/>
</dbReference>
<feature type="domain" description="Aldehyde dehydrogenase" evidence="3">
    <location>
        <begin position="6"/>
        <end position="453"/>
    </location>
</feature>
<dbReference type="PANTHER" id="PTHR42804">
    <property type="entry name" value="ALDEHYDE DEHYDROGENASE"/>
    <property type="match status" value="1"/>
</dbReference>
<dbReference type="Proteomes" id="UP000229370">
    <property type="component" value="Unassembled WGS sequence"/>
</dbReference>
<protein>
    <recommendedName>
        <fullName evidence="3">Aldehyde dehydrogenase domain-containing protein</fullName>
    </recommendedName>
</protein>
<proteinExistence type="inferred from homology"/>
<evidence type="ECO:0000256" key="2">
    <source>
        <dbReference type="ARBA" id="ARBA00023002"/>
    </source>
</evidence>
<dbReference type="InterPro" id="IPR016162">
    <property type="entry name" value="Ald_DH_N"/>
</dbReference>
<gene>
    <name evidence="4" type="ORF">CO007_02490</name>
</gene>
<dbReference type="AlphaFoldDB" id="A0A2M8GMU7"/>
<dbReference type="InterPro" id="IPR016163">
    <property type="entry name" value="Ald_DH_C"/>
</dbReference>
<dbReference type="SUPFAM" id="SSF53720">
    <property type="entry name" value="ALDH-like"/>
    <property type="match status" value="1"/>
</dbReference>